<dbReference type="PANTHER" id="PTHR11802:SF361">
    <property type="entry name" value="SERINE CARBOXYPEPTIDASE-LIKE 11-RELATED"/>
    <property type="match status" value="1"/>
</dbReference>
<dbReference type="GO" id="GO:0004185">
    <property type="term" value="F:serine-type carboxypeptidase activity"/>
    <property type="evidence" value="ECO:0007669"/>
    <property type="project" value="InterPro"/>
</dbReference>
<proteinExistence type="inferred from homology"/>
<dbReference type="EMBL" id="CM002876">
    <property type="protein sequence ID" value="KFK26846.1"/>
    <property type="molecule type" value="Genomic_DNA"/>
</dbReference>
<reference evidence="3" key="1">
    <citation type="journal article" date="2015" name="Nat. Plants">
        <title>Genome expansion of Arabis alpina linked with retrotransposition and reduced symmetric DNA methylation.</title>
        <authorList>
            <person name="Willing E.M."/>
            <person name="Rawat V."/>
            <person name="Mandakova T."/>
            <person name="Maumus F."/>
            <person name="James G.V."/>
            <person name="Nordstroem K.J."/>
            <person name="Becker C."/>
            <person name="Warthmann N."/>
            <person name="Chica C."/>
            <person name="Szarzynska B."/>
            <person name="Zytnicki M."/>
            <person name="Albani M.C."/>
            <person name="Kiefer C."/>
            <person name="Bergonzi S."/>
            <person name="Castaings L."/>
            <person name="Mateos J.L."/>
            <person name="Berns M.C."/>
            <person name="Bujdoso N."/>
            <person name="Piofczyk T."/>
            <person name="de Lorenzo L."/>
            <person name="Barrero-Sicilia C."/>
            <person name="Mateos I."/>
            <person name="Piednoel M."/>
            <person name="Hagmann J."/>
            <person name="Chen-Min-Tao R."/>
            <person name="Iglesias-Fernandez R."/>
            <person name="Schuster S.C."/>
            <person name="Alonso-Blanco C."/>
            <person name="Roudier F."/>
            <person name="Carbonero P."/>
            <person name="Paz-Ares J."/>
            <person name="Davis S.J."/>
            <person name="Pecinka A."/>
            <person name="Quesneville H."/>
            <person name="Colot V."/>
            <person name="Lysak M.A."/>
            <person name="Weigel D."/>
            <person name="Coupland G."/>
            <person name="Schneeberger K."/>
        </authorList>
    </citation>
    <scope>NUCLEOTIDE SEQUENCE [LARGE SCALE GENOMIC DNA]</scope>
    <source>
        <strain evidence="3">cv. Pajares</strain>
    </source>
</reference>
<dbReference type="InterPro" id="IPR029058">
    <property type="entry name" value="AB_hydrolase_fold"/>
</dbReference>
<dbReference type="InterPro" id="IPR001563">
    <property type="entry name" value="Peptidase_S10"/>
</dbReference>
<dbReference type="Proteomes" id="UP000029120">
    <property type="component" value="Chromosome 8"/>
</dbReference>
<protein>
    <submittedName>
        <fullName evidence="2">Uncharacterized protein</fullName>
    </submittedName>
</protein>
<evidence type="ECO:0000313" key="2">
    <source>
        <dbReference type="EMBL" id="KFK26846.1"/>
    </source>
</evidence>
<sequence>MLVTCELVTKPGDAEEIQLFYYFIKSERNPQKDPPLLWISGGPLCSSLTALLFENGPLTIKMDGYHGGIPSLVSSTYSWTKVANIIYLDQPVGSGFSYSTTPLVDIPSYTGEAKRIHEFLQKWLDKHPDSFPNPFYVSGNSYSGKVVPAIVQEISEGNYI</sequence>
<dbReference type="SUPFAM" id="SSF53474">
    <property type="entry name" value="alpha/beta-Hydrolases"/>
    <property type="match status" value="1"/>
</dbReference>
<keyword evidence="3" id="KW-1185">Reference proteome</keyword>
<evidence type="ECO:0000256" key="1">
    <source>
        <dbReference type="ARBA" id="ARBA00009431"/>
    </source>
</evidence>
<gene>
    <name evidence="2" type="ordered locus">AALP_Aa8g301000</name>
</gene>
<dbReference type="AlphaFoldDB" id="A0A087GAE4"/>
<dbReference type="OrthoDB" id="443318at2759"/>
<dbReference type="Gramene" id="KFK26846">
    <property type="protein sequence ID" value="KFK26846"/>
    <property type="gene ID" value="AALP_AA8G301000"/>
</dbReference>
<dbReference type="PRINTS" id="PR00724">
    <property type="entry name" value="CRBOXYPTASEC"/>
</dbReference>
<evidence type="ECO:0000313" key="3">
    <source>
        <dbReference type="Proteomes" id="UP000029120"/>
    </source>
</evidence>
<dbReference type="GO" id="GO:0019748">
    <property type="term" value="P:secondary metabolic process"/>
    <property type="evidence" value="ECO:0007669"/>
    <property type="project" value="TreeGrafter"/>
</dbReference>
<dbReference type="PANTHER" id="PTHR11802">
    <property type="entry name" value="SERINE PROTEASE FAMILY S10 SERINE CARBOXYPEPTIDASE"/>
    <property type="match status" value="1"/>
</dbReference>
<dbReference type="GO" id="GO:0006508">
    <property type="term" value="P:proteolysis"/>
    <property type="evidence" value="ECO:0007669"/>
    <property type="project" value="InterPro"/>
</dbReference>
<dbReference type="Gene3D" id="3.40.50.1820">
    <property type="entry name" value="alpha/beta hydrolase"/>
    <property type="match status" value="1"/>
</dbReference>
<accession>A0A087GAE4</accession>
<dbReference type="Pfam" id="PF00450">
    <property type="entry name" value="Peptidase_S10"/>
    <property type="match status" value="1"/>
</dbReference>
<organism evidence="2 3">
    <name type="scientific">Arabis alpina</name>
    <name type="common">Alpine rock-cress</name>
    <dbReference type="NCBI Taxonomy" id="50452"/>
    <lineage>
        <taxon>Eukaryota</taxon>
        <taxon>Viridiplantae</taxon>
        <taxon>Streptophyta</taxon>
        <taxon>Embryophyta</taxon>
        <taxon>Tracheophyta</taxon>
        <taxon>Spermatophyta</taxon>
        <taxon>Magnoliopsida</taxon>
        <taxon>eudicotyledons</taxon>
        <taxon>Gunneridae</taxon>
        <taxon>Pentapetalae</taxon>
        <taxon>rosids</taxon>
        <taxon>malvids</taxon>
        <taxon>Brassicales</taxon>
        <taxon>Brassicaceae</taxon>
        <taxon>Arabideae</taxon>
        <taxon>Arabis</taxon>
    </lineage>
</organism>
<name>A0A087GAE4_ARAAL</name>
<dbReference type="GO" id="GO:0016747">
    <property type="term" value="F:acyltransferase activity, transferring groups other than amino-acyl groups"/>
    <property type="evidence" value="ECO:0007669"/>
    <property type="project" value="TreeGrafter"/>
</dbReference>
<dbReference type="eggNOG" id="KOG1282">
    <property type="taxonomic scope" value="Eukaryota"/>
</dbReference>
<comment type="similarity">
    <text evidence="1">Belongs to the peptidase S10 family.</text>
</comment>